<gene>
    <name evidence="3" type="ORF">YYC_02104</name>
</gene>
<feature type="region of interest" description="Disordered" evidence="1">
    <location>
        <begin position="19"/>
        <end position="51"/>
    </location>
</feature>
<name>V7PSS5_PLAYE</name>
<keyword evidence="4" id="KW-1185">Reference proteome</keyword>
<evidence type="ECO:0000313" key="3">
    <source>
        <dbReference type="EMBL" id="ETB61178.1"/>
    </source>
</evidence>
<sequence>MWLFTCCDVSVVGYTSDIGTKETNQSNEKNDIESTRETQLKNNNPKYDADD</sequence>
<organism evidence="3 4">
    <name type="scientific">Plasmodium yoelii 17X</name>
    <dbReference type="NCBI Taxonomy" id="1323249"/>
    <lineage>
        <taxon>Eukaryota</taxon>
        <taxon>Sar</taxon>
        <taxon>Alveolata</taxon>
        <taxon>Apicomplexa</taxon>
        <taxon>Aconoidasida</taxon>
        <taxon>Haemosporida</taxon>
        <taxon>Plasmodiidae</taxon>
        <taxon>Plasmodium</taxon>
        <taxon>Plasmodium (Vinckeia)</taxon>
    </lineage>
</organism>
<proteinExistence type="predicted"/>
<accession>V7PSS5</accession>
<dbReference type="Proteomes" id="UP000018538">
    <property type="component" value="Unassembled WGS sequence"/>
</dbReference>
<evidence type="ECO:0000259" key="2">
    <source>
        <dbReference type="Pfam" id="PF09690"/>
    </source>
</evidence>
<protein>
    <recommendedName>
        <fullName evidence="2">PYST-C1-like N-terminal domain-containing protein</fullName>
    </recommendedName>
</protein>
<dbReference type="Pfam" id="PF09690">
    <property type="entry name" value="PYST-C1"/>
    <property type="match status" value="1"/>
</dbReference>
<dbReference type="InterPro" id="IPR006488">
    <property type="entry name" value="PYST-C1_N"/>
</dbReference>
<dbReference type="AlphaFoldDB" id="V7PSS5"/>
<dbReference type="EMBL" id="KI635738">
    <property type="protein sequence ID" value="ETB61178.1"/>
    <property type="molecule type" value="Genomic_DNA"/>
</dbReference>
<evidence type="ECO:0000256" key="1">
    <source>
        <dbReference type="SAM" id="MobiDB-lite"/>
    </source>
</evidence>
<feature type="compositionally biased region" description="Basic and acidic residues" evidence="1">
    <location>
        <begin position="28"/>
        <end position="39"/>
    </location>
</feature>
<reference evidence="3 4" key="1">
    <citation type="submission" date="2013-11" db="EMBL/GenBank/DDBJ databases">
        <title>The Genome Sequence of Plasmodium yoelii 17X.</title>
        <authorList>
            <consortium name="The Broad Institute Genomics Platform"/>
            <consortium name="The Broad Institute Genome Sequencing Center for Infectious Disease"/>
            <person name="Neafsey D."/>
            <person name="Adams J."/>
            <person name="Walker B."/>
            <person name="Young S.K."/>
            <person name="Zeng Q."/>
            <person name="Gargeya S."/>
            <person name="Fitzgerald M."/>
            <person name="Haas B."/>
            <person name="Abouelleil A."/>
            <person name="Alvarado L."/>
            <person name="Chapman S.B."/>
            <person name="Gainer-Dewar J."/>
            <person name="Goldberg J."/>
            <person name="Griggs A."/>
            <person name="Gujja S."/>
            <person name="Hansen M."/>
            <person name="Howarth C."/>
            <person name="Imamovic A."/>
            <person name="Ireland A."/>
            <person name="Larimer J."/>
            <person name="McCowan C."/>
            <person name="Murphy C."/>
            <person name="Pearson M."/>
            <person name="Poon T.W."/>
            <person name="Priest M."/>
            <person name="Roberts A."/>
            <person name="Saif S."/>
            <person name="Shea T."/>
            <person name="Sykes S."/>
            <person name="Wortman J."/>
            <person name="Nusbaum C."/>
            <person name="Birren B."/>
        </authorList>
    </citation>
    <scope>NUCLEOTIDE SEQUENCE [LARGE SCALE GENOMIC DNA]</scope>
    <source>
        <strain evidence="3 4">17X</strain>
    </source>
</reference>
<feature type="domain" description="PYST-C1-like N-terminal" evidence="2">
    <location>
        <begin position="9"/>
        <end position="51"/>
    </location>
</feature>
<evidence type="ECO:0000313" key="4">
    <source>
        <dbReference type="Proteomes" id="UP000018538"/>
    </source>
</evidence>